<protein>
    <submittedName>
        <fullName evidence="2">TIR domain-containing protein</fullName>
    </submittedName>
</protein>
<dbReference type="AlphaFoldDB" id="A0A7E4URM2"/>
<sequence length="105" mass="12600">MNEILQVKHSLKRLFISYQDCDQCNLFDFDEFLTFIKAQRQGFSIILAKISNAGIMELFFSELIHYLDRKLKRDKRQARSHVTVWFGNSRNTWHVPLHNDNYHVL</sequence>
<dbReference type="WBParaSite" id="Pan_g11622.t1">
    <property type="protein sequence ID" value="Pan_g11622.t1"/>
    <property type="gene ID" value="Pan_g11622"/>
</dbReference>
<keyword evidence="1" id="KW-1185">Reference proteome</keyword>
<proteinExistence type="predicted"/>
<reference evidence="2" key="2">
    <citation type="submission" date="2020-10" db="UniProtKB">
        <authorList>
            <consortium name="WormBaseParasite"/>
        </authorList>
    </citation>
    <scope>IDENTIFICATION</scope>
</reference>
<evidence type="ECO:0000313" key="1">
    <source>
        <dbReference type="Proteomes" id="UP000492821"/>
    </source>
</evidence>
<evidence type="ECO:0000313" key="2">
    <source>
        <dbReference type="WBParaSite" id="Pan_g11622.t1"/>
    </source>
</evidence>
<organism evidence="1 2">
    <name type="scientific">Panagrellus redivivus</name>
    <name type="common">Microworm</name>
    <dbReference type="NCBI Taxonomy" id="6233"/>
    <lineage>
        <taxon>Eukaryota</taxon>
        <taxon>Metazoa</taxon>
        <taxon>Ecdysozoa</taxon>
        <taxon>Nematoda</taxon>
        <taxon>Chromadorea</taxon>
        <taxon>Rhabditida</taxon>
        <taxon>Tylenchina</taxon>
        <taxon>Panagrolaimomorpha</taxon>
        <taxon>Panagrolaimoidea</taxon>
        <taxon>Panagrolaimidae</taxon>
        <taxon>Panagrellus</taxon>
    </lineage>
</organism>
<dbReference type="Proteomes" id="UP000492821">
    <property type="component" value="Unassembled WGS sequence"/>
</dbReference>
<accession>A0A7E4URM2</accession>
<reference evidence="1" key="1">
    <citation type="journal article" date="2013" name="Genetics">
        <title>The draft genome and transcriptome of Panagrellus redivivus are shaped by the harsh demands of a free-living lifestyle.</title>
        <authorList>
            <person name="Srinivasan J."/>
            <person name="Dillman A.R."/>
            <person name="Macchietto M.G."/>
            <person name="Heikkinen L."/>
            <person name="Lakso M."/>
            <person name="Fracchia K.M."/>
            <person name="Antoshechkin I."/>
            <person name="Mortazavi A."/>
            <person name="Wong G."/>
            <person name="Sternberg P.W."/>
        </authorList>
    </citation>
    <scope>NUCLEOTIDE SEQUENCE [LARGE SCALE GENOMIC DNA]</scope>
    <source>
        <strain evidence="1">MT8872</strain>
    </source>
</reference>
<name>A0A7E4URM2_PANRE</name>